<comment type="similarity">
    <text evidence="1">Belongs to the PPC synthetase family.</text>
</comment>
<gene>
    <name evidence="3" type="primary">107366377</name>
</gene>
<dbReference type="SUPFAM" id="SSF102645">
    <property type="entry name" value="CoaB-like"/>
    <property type="match status" value="1"/>
</dbReference>
<sequence length="315" mass="35706">MECLNDPNIDLAVIDQFYTNFAEPSNLAEIRVQVDKFIESVGTGPLVLITSGGTIVPIEHNTVRFVDNFSAGTRGSASAEYFLKKNYKVIFLYRLKSCEPFTRHFNMSQLLESLSISDSGLLEVNSPLGEKLSQIVKDYKQQKENLLLVTFTTLAEYLYYLREISFAVKPLGSRAALYLAAAVSDFYIPQTNMATHKIQSKDGPISLCLEIVPKILRPLVKFWVPAAFVVSFKLETDASILLDKARKALHRYGHHLVIANELQSRKREVILVTEKENQKITIDDSEMEIESLIVDEVVTRHKNYIEMGRNVEKLI</sequence>
<evidence type="ECO:0000259" key="2">
    <source>
        <dbReference type="Pfam" id="PF04127"/>
    </source>
</evidence>
<dbReference type="GO" id="GO:0015937">
    <property type="term" value="P:coenzyme A biosynthetic process"/>
    <property type="evidence" value="ECO:0007669"/>
    <property type="project" value="UniProtKB-ARBA"/>
</dbReference>
<evidence type="ECO:0000256" key="1">
    <source>
        <dbReference type="ARBA" id="ARBA00005703"/>
    </source>
</evidence>
<feature type="domain" description="DNA/pantothenate metabolism flavoprotein C-terminal" evidence="2">
    <location>
        <begin position="176"/>
        <end position="286"/>
    </location>
</feature>
<dbReference type="OrthoDB" id="70224at2759"/>
<reference evidence="3" key="2">
    <citation type="submission" date="2015-06" db="UniProtKB">
        <authorList>
            <consortium name="EnsemblMetazoa"/>
        </authorList>
    </citation>
    <scope>IDENTIFICATION</scope>
</reference>
<dbReference type="KEGG" id="tut:107366377"/>
<dbReference type="InterPro" id="IPR035929">
    <property type="entry name" value="CoaB-like_sf"/>
</dbReference>
<dbReference type="AlphaFoldDB" id="T1KQZ3"/>
<protein>
    <recommendedName>
        <fullName evidence="2">DNA/pantothenate metabolism flavoprotein C-terminal domain-containing protein</fullName>
    </recommendedName>
</protein>
<dbReference type="OMA" id="LERYQHH"/>
<dbReference type="HOGENOM" id="CLU_042326_2_0_1"/>
<dbReference type="eggNOG" id="KOG2728">
    <property type="taxonomic scope" value="Eukaryota"/>
</dbReference>
<dbReference type="EnsemblMetazoa" id="tetur18g01680.1">
    <property type="protein sequence ID" value="tetur18g01680.1"/>
    <property type="gene ID" value="tetur18g01680"/>
</dbReference>
<name>T1KQZ3_TETUR</name>
<evidence type="ECO:0000313" key="3">
    <source>
        <dbReference type="EnsemblMetazoa" id="tetur18g01680.1"/>
    </source>
</evidence>
<dbReference type="PANTHER" id="PTHR12290">
    <property type="entry name" value="CORNICHON-RELATED"/>
    <property type="match status" value="1"/>
</dbReference>
<keyword evidence="4" id="KW-1185">Reference proteome</keyword>
<dbReference type="GO" id="GO:0003824">
    <property type="term" value="F:catalytic activity"/>
    <property type="evidence" value="ECO:0007669"/>
    <property type="project" value="UniProtKB-ARBA"/>
</dbReference>
<dbReference type="STRING" id="32264.T1KQZ3"/>
<dbReference type="Proteomes" id="UP000015104">
    <property type="component" value="Unassembled WGS sequence"/>
</dbReference>
<evidence type="ECO:0000313" key="4">
    <source>
        <dbReference type="Proteomes" id="UP000015104"/>
    </source>
</evidence>
<dbReference type="InterPro" id="IPR007085">
    <property type="entry name" value="DNA/pantothenate-metab_flavo_C"/>
</dbReference>
<reference evidence="4" key="1">
    <citation type="submission" date="2011-08" db="EMBL/GenBank/DDBJ databases">
        <authorList>
            <person name="Rombauts S."/>
        </authorList>
    </citation>
    <scope>NUCLEOTIDE SEQUENCE</scope>
    <source>
        <strain evidence="4">London</strain>
    </source>
</reference>
<accession>T1KQZ3</accession>
<dbReference type="EMBL" id="CAEY01000382">
    <property type="status" value="NOT_ANNOTATED_CDS"/>
    <property type="molecule type" value="Genomic_DNA"/>
</dbReference>
<dbReference type="Pfam" id="PF04127">
    <property type="entry name" value="DFP"/>
    <property type="match status" value="1"/>
</dbReference>
<dbReference type="Gene3D" id="3.40.50.10300">
    <property type="entry name" value="CoaB-like"/>
    <property type="match status" value="1"/>
</dbReference>
<proteinExistence type="inferred from homology"/>
<organism evidence="3 4">
    <name type="scientific">Tetranychus urticae</name>
    <name type="common">Two-spotted spider mite</name>
    <dbReference type="NCBI Taxonomy" id="32264"/>
    <lineage>
        <taxon>Eukaryota</taxon>
        <taxon>Metazoa</taxon>
        <taxon>Ecdysozoa</taxon>
        <taxon>Arthropoda</taxon>
        <taxon>Chelicerata</taxon>
        <taxon>Arachnida</taxon>
        <taxon>Acari</taxon>
        <taxon>Acariformes</taxon>
        <taxon>Trombidiformes</taxon>
        <taxon>Prostigmata</taxon>
        <taxon>Eleutherengona</taxon>
        <taxon>Raphignathae</taxon>
        <taxon>Tetranychoidea</taxon>
        <taxon>Tetranychidae</taxon>
        <taxon>Tetranychus</taxon>
    </lineage>
</organism>